<comment type="caution">
    <text evidence="1">The sequence shown here is derived from an EMBL/GenBank/DDBJ whole genome shotgun (WGS) entry which is preliminary data.</text>
</comment>
<sequence>MRTLNLIYRSEQELQAYLSEHRLTECQVSRQITLSMPLIWTLKAPEITGVVHRNCSPY</sequence>
<gene>
    <name evidence="1" type="ORF">QM089_02975</name>
</gene>
<evidence type="ECO:0000313" key="2">
    <source>
        <dbReference type="Proteomes" id="UP001187859"/>
    </source>
</evidence>
<organism evidence="1 2">
    <name type="scientific">Shewanella xiamenensis</name>
    <dbReference type="NCBI Taxonomy" id="332186"/>
    <lineage>
        <taxon>Bacteria</taxon>
        <taxon>Pseudomonadati</taxon>
        <taxon>Pseudomonadota</taxon>
        <taxon>Gammaproteobacteria</taxon>
        <taxon>Alteromonadales</taxon>
        <taxon>Shewanellaceae</taxon>
        <taxon>Shewanella</taxon>
    </lineage>
</organism>
<dbReference type="EMBL" id="JASGOQ010000001">
    <property type="protein sequence ID" value="MDV5389249.1"/>
    <property type="molecule type" value="Genomic_DNA"/>
</dbReference>
<proteinExistence type="predicted"/>
<reference evidence="1" key="1">
    <citation type="submission" date="2023-05" db="EMBL/GenBank/DDBJ databases">
        <title>Colonisation of extended spectrum b-lactamase- and carbapenemase-producing bacteria on hospital surfaces from low- and middle-income countries.</title>
        <authorList>
            <person name="Nieto-Rosado M."/>
            <person name="Sands K."/>
            <person name="Iregbu K."/>
            <person name="Zahra R."/>
            <person name="Mazarati J.B."/>
            <person name="Mehtar S."/>
            <person name="Barnards-Group B."/>
            <person name="Walsh T.R."/>
        </authorList>
    </citation>
    <scope>NUCLEOTIDE SEQUENCE</scope>
    <source>
        <strain evidence="1">PP-E493</strain>
    </source>
</reference>
<dbReference type="Proteomes" id="UP001187859">
    <property type="component" value="Unassembled WGS sequence"/>
</dbReference>
<name>A0AAE4PWM0_9GAMM</name>
<dbReference type="AlphaFoldDB" id="A0AAE4PWM0"/>
<dbReference type="RefSeq" id="WP_317519469.1">
    <property type="nucleotide sequence ID" value="NZ_JASGOQ010000001.1"/>
</dbReference>
<protein>
    <submittedName>
        <fullName evidence="1">Uncharacterized protein</fullName>
    </submittedName>
</protein>
<evidence type="ECO:0000313" key="1">
    <source>
        <dbReference type="EMBL" id="MDV5389249.1"/>
    </source>
</evidence>
<accession>A0AAE4PWM0</accession>